<evidence type="ECO:0000313" key="1">
    <source>
        <dbReference type="EMBL" id="AKH47667.1"/>
    </source>
</evidence>
<reference evidence="1" key="1">
    <citation type="journal article" date="2015" name="Front. Microbiol.">
        <title>Combining genomic sequencing methods to explore viral diversity and reveal potential virus-host interactions.</title>
        <authorList>
            <person name="Chow C.E."/>
            <person name="Winget D.M."/>
            <person name="White R.A.III."/>
            <person name="Hallam S.J."/>
            <person name="Suttle C.A."/>
        </authorList>
    </citation>
    <scope>NUCLEOTIDE SEQUENCE</scope>
    <source>
        <strain evidence="1">Oxic1_1</strain>
    </source>
</reference>
<accession>A0A0F7L8B9</accession>
<proteinExistence type="predicted"/>
<sequence length="112" mass="12323">MVHKAFSPSEIGGDLLNSKALLLHTCEGFSLIHSPKELSLNVLMQRHLDSLCCRDPLNDINRNLVGQRRRVGLLELVHSCQTSLAGNDLSGAFLAFNANQRAQEPQGIDRCS</sequence>
<name>A0A0F7L8B9_9VIRU</name>
<reference evidence="1" key="2">
    <citation type="submission" date="2015-03" db="EMBL/GenBank/DDBJ databases">
        <authorList>
            <person name="Chow C.-E.T."/>
            <person name="Winget D.M."/>
            <person name="White R.A.III."/>
            <person name="Hallam S.J."/>
            <person name="Suttle C.A."/>
        </authorList>
    </citation>
    <scope>NUCLEOTIDE SEQUENCE</scope>
    <source>
        <strain evidence="1">Oxic1_1</strain>
    </source>
</reference>
<protein>
    <submittedName>
        <fullName evidence="1">Uncharacterized protein</fullName>
    </submittedName>
</protein>
<organism evidence="1">
    <name type="scientific">uncultured marine virus</name>
    <dbReference type="NCBI Taxonomy" id="186617"/>
    <lineage>
        <taxon>Viruses</taxon>
        <taxon>environmental samples</taxon>
    </lineage>
</organism>
<dbReference type="EMBL" id="KR029596">
    <property type="protein sequence ID" value="AKH47667.1"/>
    <property type="molecule type" value="Genomic_DNA"/>
</dbReference>